<dbReference type="EMBL" id="MFTC01000043">
    <property type="protein sequence ID" value="OGI51350.1"/>
    <property type="molecule type" value="Genomic_DNA"/>
</dbReference>
<evidence type="ECO:0000313" key="1">
    <source>
        <dbReference type="EMBL" id="OGI51350.1"/>
    </source>
</evidence>
<gene>
    <name evidence="1" type="ORF">A3A87_04585</name>
</gene>
<dbReference type="Proteomes" id="UP000179037">
    <property type="component" value="Unassembled WGS sequence"/>
</dbReference>
<comment type="caution">
    <text evidence="1">The sequence shown here is derived from an EMBL/GenBank/DDBJ whole genome shotgun (WGS) entry which is preliminary data.</text>
</comment>
<dbReference type="AlphaFoldDB" id="A0A1F6U1X8"/>
<sequence length="84" mass="10055">MLSFLYRLVEHYHREHGLHPNLLYLNQWHYQKLLECIPEMESQEEVSRFLMMQIIVSPEAVHPHVAWLPGNVSAGHARQRERIL</sequence>
<name>A0A1F6U1X8_9PROT</name>
<dbReference type="STRING" id="1817768.A3A87_04585"/>
<protein>
    <submittedName>
        <fullName evidence="1">Uncharacterized protein</fullName>
    </submittedName>
</protein>
<organism evidence="1 2">
    <name type="scientific">Candidatus Muproteobacteria bacterium RIFCSPLOWO2_01_FULL_60_18</name>
    <dbReference type="NCBI Taxonomy" id="1817768"/>
    <lineage>
        <taxon>Bacteria</taxon>
        <taxon>Pseudomonadati</taxon>
        <taxon>Pseudomonadota</taxon>
        <taxon>Candidatus Muproteobacteria</taxon>
    </lineage>
</organism>
<evidence type="ECO:0000313" key="2">
    <source>
        <dbReference type="Proteomes" id="UP000179037"/>
    </source>
</evidence>
<reference evidence="1 2" key="1">
    <citation type="journal article" date="2016" name="Nat. Commun.">
        <title>Thousands of microbial genomes shed light on interconnected biogeochemical processes in an aquifer system.</title>
        <authorList>
            <person name="Anantharaman K."/>
            <person name="Brown C.T."/>
            <person name="Hug L.A."/>
            <person name="Sharon I."/>
            <person name="Castelle C.J."/>
            <person name="Probst A.J."/>
            <person name="Thomas B.C."/>
            <person name="Singh A."/>
            <person name="Wilkins M.J."/>
            <person name="Karaoz U."/>
            <person name="Brodie E.L."/>
            <person name="Williams K.H."/>
            <person name="Hubbard S.S."/>
            <person name="Banfield J.F."/>
        </authorList>
    </citation>
    <scope>NUCLEOTIDE SEQUENCE [LARGE SCALE GENOMIC DNA]</scope>
</reference>
<proteinExistence type="predicted"/>
<accession>A0A1F6U1X8</accession>